<feature type="region of interest" description="Disordered" evidence="1">
    <location>
        <begin position="253"/>
        <end position="281"/>
    </location>
</feature>
<evidence type="ECO:0000256" key="1">
    <source>
        <dbReference type="SAM" id="MobiDB-lite"/>
    </source>
</evidence>
<keyword evidence="2" id="KW-0812">Transmembrane</keyword>
<feature type="transmembrane region" description="Helical" evidence="2">
    <location>
        <begin position="32"/>
        <end position="52"/>
    </location>
</feature>
<name>A0ABU0ZCJ1_9ACTN</name>
<sequence>MTSIGKVSAAAARPLARVRLELLRVRPGQWRLGISVLATLAGAAWLVPGSWWRAGARLLAAPDWRWWLPVLLLAGGLAGIAGAVIRGWASDGRRPATSRAPLFAHVALLLLVGLLVAVAAGASLWWLLGRPDLAATGSASSRAASAGAQAWSTQNTFDAMKIVLSVVAGIGGVVALTVAYRRQGHSEAAERREETKLFNERFGKATDQLGSDKAAIRLAGVYAMAGLADDWTEGRQTCLDVLCAYLRMPYTPPAAESAPSGTKSGRPPGVQKDAGDDNARQERQVRHTVIAVIRDHLQEPTASNRKHWHGHRFDLMGTVFDGGDFRGIHVARGTELNLQGATFARGHVSFFEATFSGGFVDFGGARFAGAFLDLAAATFSGGRVNFGGVLSAGEINFNSSRFSGSTVDLRHMEISGGSIALIHTALTGGHIWLDETAIRGGTVSFTGAAFSGTEVTFRKTEIAGGLLDLSQPTNWSRPPAGLTGQEPGVAWPSSEELASLGDR</sequence>
<dbReference type="EMBL" id="JAVHUY010000007">
    <property type="protein sequence ID" value="MDQ7904784.1"/>
    <property type="molecule type" value="Genomic_DNA"/>
</dbReference>
<evidence type="ECO:0000313" key="4">
    <source>
        <dbReference type="Proteomes" id="UP001230908"/>
    </source>
</evidence>
<evidence type="ECO:0000313" key="3">
    <source>
        <dbReference type="EMBL" id="MDQ7904784.1"/>
    </source>
</evidence>
<feature type="transmembrane region" description="Helical" evidence="2">
    <location>
        <begin position="64"/>
        <end position="85"/>
    </location>
</feature>
<keyword evidence="2" id="KW-0472">Membrane</keyword>
<gene>
    <name evidence="3" type="ORF">RB614_09655</name>
</gene>
<proteinExistence type="predicted"/>
<keyword evidence="2" id="KW-1133">Transmembrane helix</keyword>
<organism evidence="3 4">
    <name type="scientific">Phytohabitans maris</name>
    <dbReference type="NCBI Taxonomy" id="3071409"/>
    <lineage>
        <taxon>Bacteria</taxon>
        <taxon>Bacillati</taxon>
        <taxon>Actinomycetota</taxon>
        <taxon>Actinomycetes</taxon>
        <taxon>Micromonosporales</taxon>
        <taxon>Micromonosporaceae</taxon>
    </lineage>
</organism>
<comment type="caution">
    <text evidence="3">The sequence shown here is derived from an EMBL/GenBank/DDBJ whole genome shotgun (WGS) entry which is preliminary data.</text>
</comment>
<feature type="transmembrane region" description="Helical" evidence="2">
    <location>
        <begin position="162"/>
        <end position="180"/>
    </location>
</feature>
<dbReference type="Proteomes" id="UP001230908">
    <property type="component" value="Unassembled WGS sequence"/>
</dbReference>
<protein>
    <recommendedName>
        <fullName evidence="5">Pentapeptide repeat protein</fullName>
    </recommendedName>
</protein>
<feature type="region of interest" description="Disordered" evidence="1">
    <location>
        <begin position="473"/>
        <end position="503"/>
    </location>
</feature>
<evidence type="ECO:0008006" key="5">
    <source>
        <dbReference type="Google" id="ProtNLM"/>
    </source>
</evidence>
<evidence type="ECO:0000256" key="2">
    <source>
        <dbReference type="SAM" id="Phobius"/>
    </source>
</evidence>
<dbReference type="RefSeq" id="WP_308712053.1">
    <property type="nucleotide sequence ID" value="NZ_JAVHUY010000007.1"/>
</dbReference>
<feature type="transmembrane region" description="Helical" evidence="2">
    <location>
        <begin position="106"/>
        <end position="128"/>
    </location>
</feature>
<accession>A0ABU0ZCJ1</accession>
<reference evidence="3 4" key="1">
    <citation type="submission" date="2023-08" db="EMBL/GenBank/DDBJ databases">
        <title>Phytohabitans sansha sp. nov., isolated from marine sediment.</title>
        <authorList>
            <person name="Zhao Y."/>
            <person name="Yi K."/>
        </authorList>
    </citation>
    <scope>NUCLEOTIDE SEQUENCE [LARGE SCALE GENOMIC DNA]</scope>
    <source>
        <strain evidence="3 4">ZYX-F-186</strain>
    </source>
</reference>
<keyword evidence="4" id="KW-1185">Reference proteome</keyword>